<evidence type="ECO:0000256" key="11">
    <source>
        <dbReference type="SAM" id="MobiDB-lite"/>
    </source>
</evidence>
<dbReference type="Gene3D" id="2.170.120.12">
    <property type="entry name" value="DNA-directed RNA polymerase, insert domain"/>
    <property type="match status" value="1"/>
</dbReference>
<proteinExistence type="inferred from homology"/>
<dbReference type="InterPro" id="IPR011773">
    <property type="entry name" value="DNA-dir_RpoA"/>
</dbReference>
<organism evidence="13 14">
    <name type="scientific">Candidatus Jorgensenbacteria bacterium GW2011_GWA2_45_9</name>
    <dbReference type="NCBI Taxonomy" id="1618663"/>
    <lineage>
        <taxon>Bacteria</taxon>
        <taxon>Candidatus Joergenseniibacteriota</taxon>
    </lineage>
</organism>
<dbReference type="PATRIC" id="fig|1618663.3.peg.159"/>
<dbReference type="EC" id="2.7.7.6" evidence="2"/>
<evidence type="ECO:0000256" key="8">
    <source>
        <dbReference type="ARBA" id="ARBA00032524"/>
    </source>
</evidence>
<comment type="catalytic activity">
    <reaction evidence="10">
        <text>RNA(n) + a ribonucleoside 5'-triphosphate = RNA(n+1) + diphosphate</text>
        <dbReference type="Rhea" id="RHEA:21248"/>
        <dbReference type="Rhea" id="RHEA-COMP:14527"/>
        <dbReference type="Rhea" id="RHEA-COMP:17342"/>
        <dbReference type="ChEBI" id="CHEBI:33019"/>
        <dbReference type="ChEBI" id="CHEBI:61557"/>
        <dbReference type="ChEBI" id="CHEBI:140395"/>
        <dbReference type="EC" id="2.7.7.6"/>
    </reaction>
</comment>
<dbReference type="GO" id="GO:0003677">
    <property type="term" value="F:DNA binding"/>
    <property type="evidence" value="ECO:0007669"/>
    <property type="project" value="InterPro"/>
</dbReference>
<evidence type="ECO:0000256" key="2">
    <source>
        <dbReference type="ARBA" id="ARBA00012418"/>
    </source>
</evidence>
<dbReference type="SUPFAM" id="SSF56553">
    <property type="entry name" value="Insert subdomain of RNA polymerase alpha subunit"/>
    <property type="match status" value="1"/>
</dbReference>
<dbReference type="InterPro" id="IPR036603">
    <property type="entry name" value="RBP11-like"/>
</dbReference>
<comment type="caution">
    <text evidence="13">The sequence shown here is derived from an EMBL/GenBank/DDBJ whole genome shotgun (WGS) entry which is preliminary data.</text>
</comment>
<name>A0A0G1N614_9BACT</name>
<comment type="similarity">
    <text evidence="1">Belongs to the RNA polymerase alpha chain family.</text>
</comment>
<dbReference type="SUPFAM" id="SSF55257">
    <property type="entry name" value="RBP11-like subunits of RNA polymerase"/>
    <property type="match status" value="1"/>
</dbReference>
<dbReference type="GO" id="GO:0046983">
    <property type="term" value="F:protein dimerization activity"/>
    <property type="evidence" value="ECO:0007669"/>
    <property type="project" value="InterPro"/>
</dbReference>
<dbReference type="InterPro" id="IPR011262">
    <property type="entry name" value="DNA-dir_RNA_pol_insert"/>
</dbReference>
<dbReference type="FunFam" id="2.170.120.12:FF:000001">
    <property type="entry name" value="DNA-directed RNA polymerase subunit alpha"/>
    <property type="match status" value="1"/>
</dbReference>
<dbReference type="GO" id="GO:0005737">
    <property type="term" value="C:cytoplasm"/>
    <property type="evidence" value="ECO:0007669"/>
    <property type="project" value="UniProtKB-ARBA"/>
</dbReference>
<keyword evidence="7" id="KW-0804">Transcription</keyword>
<keyword evidence="5" id="KW-0808">Transferase</keyword>
<evidence type="ECO:0000256" key="3">
    <source>
        <dbReference type="ARBA" id="ARBA00015972"/>
    </source>
</evidence>
<dbReference type="InterPro" id="IPR011263">
    <property type="entry name" value="DNA-dir_RNA_pol_RpoA/D/Rpb3"/>
</dbReference>
<evidence type="ECO:0000313" key="13">
    <source>
        <dbReference type="EMBL" id="KKU15722.1"/>
    </source>
</evidence>
<evidence type="ECO:0000313" key="14">
    <source>
        <dbReference type="Proteomes" id="UP000034727"/>
    </source>
</evidence>
<accession>A0A0G1N614</accession>
<reference evidence="13 14" key="1">
    <citation type="journal article" date="2015" name="Nature">
        <title>rRNA introns, odd ribosomes, and small enigmatic genomes across a large radiation of phyla.</title>
        <authorList>
            <person name="Brown C.T."/>
            <person name="Hug L.A."/>
            <person name="Thomas B.C."/>
            <person name="Sharon I."/>
            <person name="Castelle C.J."/>
            <person name="Singh A."/>
            <person name="Wilkins M.J."/>
            <person name="Williams K.H."/>
            <person name="Banfield J.F."/>
        </authorList>
    </citation>
    <scope>NUCLEOTIDE SEQUENCE [LARGE SCALE GENOMIC DNA]</scope>
</reference>
<dbReference type="InterPro" id="IPR036643">
    <property type="entry name" value="RNApol_insert_sf"/>
</dbReference>
<evidence type="ECO:0000256" key="4">
    <source>
        <dbReference type="ARBA" id="ARBA00022478"/>
    </source>
</evidence>
<evidence type="ECO:0000256" key="5">
    <source>
        <dbReference type="ARBA" id="ARBA00022679"/>
    </source>
</evidence>
<dbReference type="Pfam" id="PF01193">
    <property type="entry name" value="RNA_pol_L"/>
    <property type="match status" value="1"/>
</dbReference>
<evidence type="ECO:0000259" key="12">
    <source>
        <dbReference type="SMART" id="SM00662"/>
    </source>
</evidence>
<feature type="domain" description="DNA-directed RNA polymerase RpoA/D/Rpb3-type" evidence="12">
    <location>
        <begin position="21"/>
        <end position="229"/>
    </location>
</feature>
<gene>
    <name evidence="13" type="ORF">UX22_C0004G0043</name>
</gene>
<feature type="compositionally biased region" description="Basic and acidic residues" evidence="11">
    <location>
        <begin position="241"/>
        <end position="255"/>
    </location>
</feature>
<dbReference type="NCBIfam" id="TIGR02027">
    <property type="entry name" value="rpoA"/>
    <property type="match status" value="1"/>
</dbReference>
<dbReference type="GO" id="GO:0003899">
    <property type="term" value="F:DNA-directed RNA polymerase activity"/>
    <property type="evidence" value="ECO:0007669"/>
    <property type="project" value="UniProtKB-EC"/>
</dbReference>
<dbReference type="AlphaFoldDB" id="A0A0G1N614"/>
<evidence type="ECO:0000256" key="9">
    <source>
        <dbReference type="ARBA" id="ARBA00033070"/>
    </source>
</evidence>
<keyword evidence="6" id="KW-0548">Nucleotidyltransferase</keyword>
<feature type="region of interest" description="Disordered" evidence="11">
    <location>
        <begin position="238"/>
        <end position="264"/>
    </location>
</feature>
<evidence type="ECO:0000256" key="6">
    <source>
        <dbReference type="ARBA" id="ARBA00022695"/>
    </source>
</evidence>
<evidence type="ECO:0000256" key="10">
    <source>
        <dbReference type="ARBA" id="ARBA00048552"/>
    </source>
</evidence>
<dbReference type="EMBL" id="LCLJ01000004">
    <property type="protein sequence ID" value="KKU15722.1"/>
    <property type="molecule type" value="Genomic_DNA"/>
</dbReference>
<dbReference type="SMART" id="SM00662">
    <property type="entry name" value="RPOLD"/>
    <property type="match status" value="1"/>
</dbReference>
<evidence type="ECO:0000256" key="7">
    <source>
        <dbReference type="ARBA" id="ARBA00023163"/>
    </source>
</evidence>
<dbReference type="Pfam" id="PF01000">
    <property type="entry name" value="RNA_pol_A_bac"/>
    <property type="match status" value="1"/>
</dbReference>
<dbReference type="Gene3D" id="3.30.1360.10">
    <property type="entry name" value="RNA polymerase, RBP11-like subunit"/>
    <property type="match status" value="1"/>
</dbReference>
<dbReference type="GO" id="GO:0006351">
    <property type="term" value="P:DNA-templated transcription"/>
    <property type="evidence" value="ECO:0007669"/>
    <property type="project" value="InterPro"/>
</dbReference>
<dbReference type="Proteomes" id="UP000034727">
    <property type="component" value="Unassembled WGS sequence"/>
</dbReference>
<dbReference type="GO" id="GO:0000428">
    <property type="term" value="C:DNA-directed RNA polymerase complex"/>
    <property type="evidence" value="ECO:0007669"/>
    <property type="project" value="UniProtKB-KW"/>
</dbReference>
<keyword evidence="4 13" id="KW-0240">DNA-directed RNA polymerase</keyword>
<evidence type="ECO:0000256" key="1">
    <source>
        <dbReference type="ARBA" id="ARBA00007123"/>
    </source>
</evidence>
<protein>
    <recommendedName>
        <fullName evidence="3">DNA-directed RNA polymerase subunit alpha</fullName>
        <ecNumber evidence="2">2.7.7.6</ecNumber>
    </recommendedName>
    <alternativeName>
        <fullName evidence="9">RNA polymerase subunit alpha</fullName>
    </alternativeName>
    <alternativeName>
        <fullName evidence="8">Transcriptase subunit alpha</fullName>
    </alternativeName>
</protein>
<dbReference type="CDD" id="cd06928">
    <property type="entry name" value="RNAP_alpha_NTD"/>
    <property type="match status" value="1"/>
</dbReference>
<sequence>MHYTYLSKEVKINKVSEKNNVGVFEVEGLYTGYGTTLGHALRRTTLSSLPGAAITQVKIKGVNHEFSTLPGMMEDIVQFSLNLKKVRFHFLADESQTLSLKVKGEKDVVAGDIQSTPLVQVVNPDLHIATLTKKNAELDMEVIVEKGLGYVPAESRAMERLSVGSIVLDAIFSPIVRVSMRVENMRVGDRTDYNRLIMEIETDGSITPSEAIHKSANILKDHFEKILGVEVSKTEVGQVRLDNEAHPVGRAEKAGKKSAKKSAK</sequence>